<dbReference type="PhylomeDB" id="A0A0D2VVI1"/>
<dbReference type="InterPro" id="IPR000905">
    <property type="entry name" value="Gcp-like_dom"/>
</dbReference>
<feature type="compositionally biased region" description="Low complexity" evidence="1">
    <location>
        <begin position="176"/>
        <end position="187"/>
    </location>
</feature>
<feature type="region of interest" description="Disordered" evidence="1">
    <location>
        <begin position="152"/>
        <end position="187"/>
    </location>
</feature>
<sequence>MRVHVCPSMLLQSIRALVSRSSCSAQAQAQASGSSSSTLSGLSGLSGRHHAGAAAPSLGLQCRSLSTAPRSDSRTVASPSDAYCDSTVIATAAAASDRKLLVVMGIESTCDDSAAAILALDEAGTQSSKSSGNKAKVYPYHPLTIRLTGAGFAARNPSQPPPDTRATPAANPPESQPEAQPAEAQPTHPEEFAAAVLGEGVSSAWSALVRQGGVHPLHAMQHHVTHLPTVCKDVLAVSGKAMSDVNFLAYSYAPGIASCLLKGREVVTQLARDHQLPVVPVHHHEAHILTATLTEPQLQFPYLALLASGGDFQLLYVAGLNEYKLLGKALDDAPGDALDKMARTLVTDVAQGGSAGAALERLALTGDPNAFEFPDIMANRLNCDVSFTGLKASVHRAITKSLMDHGHDPVEFLRAQSKERFDPTLVLRPDLQLVRRVQQRASPRLQSKQEVQPTTAPPTSTTQSPATGVPGAADIAASLLSAAVRHISQRCMRAFLACAALGFKPPRALVLGGGVTANTQLRESLAALVRSQGIPLVTPPRHLCTDNAVMIAWCAMKHLQNGTAKIVQPGELDSLEIHSTLPIGVDIRDRVAAQGIRVSMSRDPIAIHKRFAADMATLRKGQRVQV</sequence>
<dbReference type="Proteomes" id="UP000008743">
    <property type="component" value="Unassembled WGS sequence"/>
</dbReference>
<dbReference type="EMBL" id="KE346369">
    <property type="protein sequence ID" value="KJE95492.1"/>
    <property type="molecule type" value="Genomic_DNA"/>
</dbReference>
<protein>
    <submittedName>
        <fullName evidence="3">O-sialoglycoprotein endopeptidase</fullName>
    </submittedName>
</protein>
<proteinExistence type="predicted"/>
<dbReference type="eggNOG" id="KOG2707">
    <property type="taxonomic scope" value="Eukaryota"/>
</dbReference>
<evidence type="ECO:0000313" key="4">
    <source>
        <dbReference type="Proteomes" id="UP000008743"/>
    </source>
</evidence>
<evidence type="ECO:0000313" key="3">
    <source>
        <dbReference type="EMBL" id="KJE95492.1"/>
    </source>
</evidence>
<evidence type="ECO:0000259" key="2">
    <source>
        <dbReference type="Pfam" id="PF00814"/>
    </source>
</evidence>
<feature type="region of interest" description="Disordered" evidence="1">
    <location>
        <begin position="437"/>
        <end position="468"/>
    </location>
</feature>
<feature type="compositionally biased region" description="Low complexity" evidence="1">
    <location>
        <begin position="452"/>
        <end position="468"/>
    </location>
</feature>
<dbReference type="SUPFAM" id="SSF53067">
    <property type="entry name" value="Actin-like ATPase domain"/>
    <property type="match status" value="2"/>
</dbReference>
<evidence type="ECO:0000256" key="1">
    <source>
        <dbReference type="SAM" id="MobiDB-lite"/>
    </source>
</evidence>
<dbReference type="RefSeq" id="XP_004345531.2">
    <property type="nucleotide sequence ID" value="XM_004345481.2"/>
</dbReference>
<keyword evidence="4" id="KW-1185">Reference proteome</keyword>
<name>A0A0D2VVI1_CAPO3</name>
<dbReference type="PANTHER" id="PTHR11735">
    <property type="entry name" value="TRNA N6-ADENOSINE THREONYLCARBAMOYLTRANSFERASE"/>
    <property type="match status" value="1"/>
</dbReference>
<dbReference type="FunCoup" id="A0A0D2VVI1">
    <property type="interactions" value="299"/>
</dbReference>
<dbReference type="AlphaFoldDB" id="A0A0D2VVI1"/>
<dbReference type="GO" id="GO:0005739">
    <property type="term" value="C:mitochondrion"/>
    <property type="evidence" value="ECO:0007669"/>
    <property type="project" value="TreeGrafter"/>
</dbReference>
<reference evidence="4" key="1">
    <citation type="submission" date="2011-02" db="EMBL/GenBank/DDBJ databases">
        <title>The Genome Sequence of Capsaspora owczarzaki ATCC 30864.</title>
        <authorList>
            <person name="Russ C."/>
            <person name="Cuomo C."/>
            <person name="Burger G."/>
            <person name="Gray M.W."/>
            <person name="Holland P.W.H."/>
            <person name="King N."/>
            <person name="Lang F.B.F."/>
            <person name="Roger A.J."/>
            <person name="Ruiz-Trillo I."/>
            <person name="Young S.K."/>
            <person name="Zeng Q."/>
            <person name="Gargeya S."/>
            <person name="Alvarado L."/>
            <person name="Berlin A."/>
            <person name="Chapman S.B."/>
            <person name="Chen Z."/>
            <person name="Freedman E."/>
            <person name="Gellesch M."/>
            <person name="Goldberg J."/>
            <person name="Griggs A."/>
            <person name="Gujja S."/>
            <person name="Heilman E."/>
            <person name="Heiman D."/>
            <person name="Howarth C."/>
            <person name="Mehta T."/>
            <person name="Neiman D."/>
            <person name="Pearson M."/>
            <person name="Roberts A."/>
            <person name="Saif S."/>
            <person name="Shea T."/>
            <person name="Shenoy N."/>
            <person name="Sisk P."/>
            <person name="Stolte C."/>
            <person name="Sykes S."/>
            <person name="White J."/>
            <person name="Yandava C."/>
            <person name="Haas B."/>
            <person name="Nusbaum C."/>
            <person name="Birren B."/>
        </authorList>
    </citation>
    <scope>NUCLEOTIDE SEQUENCE</scope>
    <source>
        <strain evidence="4">ATCC 30864</strain>
    </source>
</reference>
<dbReference type="OrthoDB" id="10259622at2759"/>
<organism evidence="3 4">
    <name type="scientific">Capsaspora owczarzaki (strain ATCC 30864)</name>
    <dbReference type="NCBI Taxonomy" id="595528"/>
    <lineage>
        <taxon>Eukaryota</taxon>
        <taxon>Filasterea</taxon>
        <taxon>Capsaspora</taxon>
    </lineage>
</organism>
<dbReference type="Gene3D" id="3.30.420.40">
    <property type="match status" value="4"/>
</dbReference>
<dbReference type="Pfam" id="PF00814">
    <property type="entry name" value="TsaD"/>
    <property type="match status" value="1"/>
</dbReference>
<dbReference type="InParanoid" id="A0A0D2VVI1"/>
<dbReference type="STRING" id="595528.A0A0D2VVI1"/>
<gene>
    <name evidence="3" type="ORF">CAOG_005941</name>
</gene>
<feature type="compositionally biased region" description="Polar residues" evidence="1">
    <location>
        <begin position="439"/>
        <end position="451"/>
    </location>
</feature>
<feature type="domain" description="Gcp-like" evidence="2">
    <location>
        <begin position="201"/>
        <end position="553"/>
    </location>
</feature>
<dbReference type="PANTHER" id="PTHR11735:SF6">
    <property type="entry name" value="TRNA N6-ADENOSINE THREONYLCARBAMOYLTRANSFERASE, MITOCHONDRIAL"/>
    <property type="match status" value="1"/>
</dbReference>
<dbReference type="InterPro" id="IPR043129">
    <property type="entry name" value="ATPase_NBD"/>
</dbReference>
<accession>A0A0D2VVI1</accession>